<evidence type="ECO:0000259" key="4">
    <source>
        <dbReference type="Pfam" id="PF13458"/>
    </source>
</evidence>
<dbReference type="InterPro" id="IPR028082">
    <property type="entry name" value="Peripla_BP_I"/>
</dbReference>
<dbReference type="InterPro" id="IPR051010">
    <property type="entry name" value="BCAA_transport"/>
</dbReference>
<evidence type="ECO:0000256" key="2">
    <source>
        <dbReference type="ARBA" id="ARBA00022729"/>
    </source>
</evidence>
<reference evidence="5 6" key="1">
    <citation type="submission" date="2019-03" db="EMBL/GenBank/DDBJ databases">
        <title>Ruegeria lutea sp. nov., a novel strain, isolated from marine sediment, the Masan Bay, South Korea.</title>
        <authorList>
            <person name="Kim J."/>
            <person name="Kim D.-Y."/>
            <person name="Lee S.-S."/>
        </authorList>
    </citation>
    <scope>NUCLEOTIDE SEQUENCE [LARGE SCALE GENOMIC DNA]</scope>
    <source>
        <strain evidence="5 6">318-1</strain>
    </source>
</reference>
<evidence type="ECO:0000256" key="1">
    <source>
        <dbReference type="ARBA" id="ARBA00010062"/>
    </source>
</evidence>
<dbReference type="AlphaFoldDB" id="A0A4R5VGI7"/>
<gene>
    <name evidence="5" type="ORF">E1832_01805</name>
</gene>
<evidence type="ECO:0000256" key="3">
    <source>
        <dbReference type="ARBA" id="ARBA00022970"/>
    </source>
</evidence>
<sequence length="410" mass="43814">MQHFQWSNLFGLGRGHTVLAAAFVAALGAQPAISETISLGAPIPLTGYLAADGATMEQAIRLAVDELNANGGVLGEQVDVVTFDIGDLTPDKLSAAAANLIEREGVSVLINGYGGMGPDIPAFCPYGIPYIHNDAVSSVIDLAERMRCSAIFNASDVDVNYGRAIFEQFVDTGYSFESKRLAIVHGDYEWDIEVAKGMTEAAEAAGWEVVFTEEVPYDTVEWTGILSKIRATEPALVHLEALDPAVATTFISQFKDNPAGNALVSVGYMGATPGLDDVIAQGNAEGVLAFTLNAHLEDEEGRAFEQKWRDAYGAEPPVSLAAAVYDMVNMWAAAVEKVGDASDYAAVADAIREMNYDGIAGIYAFNDRNFINTGSDTQPAQLFQVQDGKRVRLIVGEEKVGEIASPSWSK</sequence>
<comment type="similarity">
    <text evidence="1">Belongs to the leucine-binding protein family.</text>
</comment>
<dbReference type="Proteomes" id="UP000295301">
    <property type="component" value="Unassembled WGS sequence"/>
</dbReference>
<evidence type="ECO:0000313" key="6">
    <source>
        <dbReference type="Proteomes" id="UP000295301"/>
    </source>
</evidence>
<keyword evidence="3" id="KW-0029">Amino-acid transport</keyword>
<organism evidence="5 6">
    <name type="scientific">Antarcticimicrobium luteum</name>
    <dbReference type="NCBI Taxonomy" id="2547397"/>
    <lineage>
        <taxon>Bacteria</taxon>
        <taxon>Pseudomonadati</taxon>
        <taxon>Pseudomonadota</taxon>
        <taxon>Alphaproteobacteria</taxon>
        <taxon>Rhodobacterales</taxon>
        <taxon>Paracoccaceae</taxon>
        <taxon>Antarcticimicrobium</taxon>
    </lineage>
</organism>
<dbReference type="Gene3D" id="3.40.50.2300">
    <property type="match status" value="2"/>
</dbReference>
<dbReference type="PANTHER" id="PTHR30483:SF6">
    <property type="entry name" value="PERIPLASMIC BINDING PROTEIN OF ABC TRANSPORTER FOR NATURAL AMINO ACIDS"/>
    <property type="match status" value="1"/>
</dbReference>
<dbReference type="GO" id="GO:0006865">
    <property type="term" value="P:amino acid transport"/>
    <property type="evidence" value="ECO:0007669"/>
    <property type="project" value="UniProtKB-KW"/>
</dbReference>
<feature type="domain" description="Leucine-binding protein" evidence="4">
    <location>
        <begin position="36"/>
        <end position="388"/>
    </location>
</feature>
<keyword evidence="6" id="KW-1185">Reference proteome</keyword>
<accession>A0A4R5VGI7</accession>
<dbReference type="InterPro" id="IPR028081">
    <property type="entry name" value="Leu-bd"/>
</dbReference>
<dbReference type="PANTHER" id="PTHR30483">
    <property type="entry name" value="LEUCINE-SPECIFIC-BINDING PROTEIN"/>
    <property type="match status" value="1"/>
</dbReference>
<evidence type="ECO:0000313" key="5">
    <source>
        <dbReference type="EMBL" id="TDK52366.1"/>
    </source>
</evidence>
<dbReference type="RefSeq" id="WP_133358033.1">
    <property type="nucleotide sequence ID" value="NZ_SMUV01000038.1"/>
</dbReference>
<dbReference type="OrthoDB" id="9803275at2"/>
<keyword evidence="2" id="KW-0732">Signal</keyword>
<name>A0A4R5VGI7_9RHOB</name>
<dbReference type="EMBL" id="SMUV01000038">
    <property type="protein sequence ID" value="TDK52366.1"/>
    <property type="molecule type" value="Genomic_DNA"/>
</dbReference>
<protein>
    <submittedName>
        <fullName evidence="5">ABC transporter substrate-binding protein</fullName>
    </submittedName>
</protein>
<keyword evidence="3" id="KW-0813">Transport</keyword>
<dbReference type="SUPFAM" id="SSF53822">
    <property type="entry name" value="Periplasmic binding protein-like I"/>
    <property type="match status" value="1"/>
</dbReference>
<comment type="caution">
    <text evidence="5">The sequence shown here is derived from an EMBL/GenBank/DDBJ whole genome shotgun (WGS) entry which is preliminary data.</text>
</comment>
<proteinExistence type="inferred from homology"/>
<dbReference type="Pfam" id="PF13458">
    <property type="entry name" value="Peripla_BP_6"/>
    <property type="match status" value="1"/>
</dbReference>